<dbReference type="PANTHER" id="PTHR33219:SF14">
    <property type="entry name" value="PROTEIN COFACTOR ASSEMBLY OF COMPLEX C SUBUNIT B CCB3, CHLOROPLASTIC-RELATED"/>
    <property type="match status" value="1"/>
</dbReference>
<gene>
    <name evidence="3" type="ORF">EV697_10152</name>
</gene>
<feature type="transmembrane region" description="Helical" evidence="2">
    <location>
        <begin position="6"/>
        <end position="28"/>
    </location>
</feature>
<keyword evidence="2" id="KW-0472">Membrane</keyword>
<dbReference type="AlphaFoldDB" id="A0A4R2N255"/>
<dbReference type="EMBL" id="SLXI01000001">
    <property type="protein sequence ID" value="TCP13936.1"/>
    <property type="molecule type" value="Genomic_DNA"/>
</dbReference>
<keyword evidence="4" id="KW-1185">Reference proteome</keyword>
<feature type="transmembrane region" description="Helical" evidence="2">
    <location>
        <begin position="64"/>
        <end position="86"/>
    </location>
</feature>
<keyword evidence="2" id="KW-0812">Transmembrane</keyword>
<feature type="transmembrane region" description="Helical" evidence="2">
    <location>
        <begin position="162"/>
        <end position="184"/>
    </location>
</feature>
<evidence type="ECO:0000256" key="2">
    <source>
        <dbReference type="SAM" id="Phobius"/>
    </source>
</evidence>
<dbReference type="InterPro" id="IPR003425">
    <property type="entry name" value="CCB3/YggT"/>
</dbReference>
<comment type="similarity">
    <text evidence="1">Belongs to the YggT family.</text>
</comment>
<name>A0A4R2N255_9PAST</name>
<dbReference type="Pfam" id="PF02325">
    <property type="entry name" value="CCB3_YggT"/>
    <property type="match status" value="2"/>
</dbReference>
<organism evidence="3 4">
    <name type="scientific">Bisgaardia hudsonensis</name>
    <dbReference type="NCBI Taxonomy" id="109472"/>
    <lineage>
        <taxon>Bacteria</taxon>
        <taxon>Pseudomonadati</taxon>
        <taxon>Pseudomonadota</taxon>
        <taxon>Gammaproteobacteria</taxon>
        <taxon>Pasteurellales</taxon>
        <taxon>Pasteurellaceae</taxon>
        <taxon>Bisgaardia</taxon>
    </lineage>
</organism>
<evidence type="ECO:0000313" key="3">
    <source>
        <dbReference type="EMBL" id="TCP13936.1"/>
    </source>
</evidence>
<keyword evidence="2" id="KW-1133">Transmembrane helix</keyword>
<accession>A0A4R2N255</accession>
<proteinExistence type="inferred from homology"/>
<feature type="transmembrane region" description="Helical" evidence="2">
    <location>
        <begin position="92"/>
        <end position="116"/>
    </location>
</feature>
<dbReference type="GO" id="GO:0016020">
    <property type="term" value="C:membrane"/>
    <property type="evidence" value="ECO:0007669"/>
    <property type="project" value="InterPro"/>
</dbReference>
<sequence length="185" mass="21226">MTQYNSIQYLVNLAIDILSFIFILRMWFQYCRVDFYNPLSQSIAKITNPIINPLQKVIPTVMRINFSAILVVFIIGIVKLPLISFGQIELPLLLYVVVGLLHTLRVFGEAMLYIIFFGAISSWFNQGANPVQYLLYQLGEPLLNPIRRILPKTGMIDFSPMLLAFILFYGNRVLYDILGTLWALA</sequence>
<dbReference type="RefSeq" id="WP_176672782.1">
    <property type="nucleotide sequence ID" value="NZ_CP016605.1"/>
</dbReference>
<dbReference type="PANTHER" id="PTHR33219">
    <property type="entry name" value="YLMG HOMOLOG PROTEIN 2, CHLOROPLASTIC"/>
    <property type="match status" value="1"/>
</dbReference>
<dbReference type="Proteomes" id="UP000294841">
    <property type="component" value="Unassembled WGS sequence"/>
</dbReference>
<evidence type="ECO:0000313" key="4">
    <source>
        <dbReference type="Proteomes" id="UP000294841"/>
    </source>
</evidence>
<reference evidence="3 4" key="1">
    <citation type="submission" date="2019-03" db="EMBL/GenBank/DDBJ databases">
        <title>Genomic Encyclopedia of Type Strains, Phase IV (KMG-IV): sequencing the most valuable type-strain genomes for metagenomic binning, comparative biology and taxonomic classification.</title>
        <authorList>
            <person name="Goeker M."/>
        </authorList>
    </citation>
    <scope>NUCLEOTIDE SEQUENCE [LARGE SCALE GENOMIC DNA]</scope>
    <source>
        <strain evidence="3 4">DSM 28231</strain>
    </source>
</reference>
<evidence type="ECO:0000256" key="1">
    <source>
        <dbReference type="ARBA" id="ARBA00010894"/>
    </source>
</evidence>
<comment type="caution">
    <text evidence="3">The sequence shown here is derived from an EMBL/GenBank/DDBJ whole genome shotgun (WGS) entry which is preliminary data.</text>
</comment>
<protein>
    <submittedName>
        <fullName evidence="3">YggT family protein</fullName>
    </submittedName>
</protein>